<comment type="caution">
    <text evidence="2">The sequence shown here is derived from an EMBL/GenBank/DDBJ whole genome shotgun (WGS) entry which is preliminary data.</text>
</comment>
<evidence type="ECO:0000256" key="1">
    <source>
        <dbReference type="SAM" id="MobiDB-lite"/>
    </source>
</evidence>
<reference evidence="2" key="2">
    <citation type="journal article" date="2024" name="Plant">
        <title>Genomic evolution and insights into agronomic trait innovations of Sesamum species.</title>
        <authorList>
            <person name="Miao H."/>
            <person name="Wang L."/>
            <person name="Qu L."/>
            <person name="Liu H."/>
            <person name="Sun Y."/>
            <person name="Le M."/>
            <person name="Wang Q."/>
            <person name="Wei S."/>
            <person name="Zheng Y."/>
            <person name="Lin W."/>
            <person name="Duan Y."/>
            <person name="Cao H."/>
            <person name="Xiong S."/>
            <person name="Wang X."/>
            <person name="Wei L."/>
            <person name="Li C."/>
            <person name="Ma Q."/>
            <person name="Ju M."/>
            <person name="Zhao R."/>
            <person name="Li G."/>
            <person name="Mu C."/>
            <person name="Tian Q."/>
            <person name="Mei H."/>
            <person name="Zhang T."/>
            <person name="Gao T."/>
            <person name="Zhang H."/>
        </authorList>
    </citation>
    <scope>NUCLEOTIDE SEQUENCE</scope>
    <source>
        <strain evidence="2">G02</strain>
    </source>
</reference>
<feature type="region of interest" description="Disordered" evidence="1">
    <location>
        <begin position="45"/>
        <end position="110"/>
    </location>
</feature>
<name>A0AAW2VSU9_SESRA</name>
<dbReference type="AlphaFoldDB" id="A0AAW2VSU9"/>
<organism evidence="2">
    <name type="scientific">Sesamum radiatum</name>
    <name type="common">Black benniseed</name>
    <dbReference type="NCBI Taxonomy" id="300843"/>
    <lineage>
        <taxon>Eukaryota</taxon>
        <taxon>Viridiplantae</taxon>
        <taxon>Streptophyta</taxon>
        <taxon>Embryophyta</taxon>
        <taxon>Tracheophyta</taxon>
        <taxon>Spermatophyta</taxon>
        <taxon>Magnoliopsida</taxon>
        <taxon>eudicotyledons</taxon>
        <taxon>Gunneridae</taxon>
        <taxon>Pentapetalae</taxon>
        <taxon>asterids</taxon>
        <taxon>lamiids</taxon>
        <taxon>Lamiales</taxon>
        <taxon>Pedaliaceae</taxon>
        <taxon>Sesamum</taxon>
    </lineage>
</organism>
<evidence type="ECO:0000313" key="2">
    <source>
        <dbReference type="EMBL" id="KAL0431177.1"/>
    </source>
</evidence>
<proteinExistence type="predicted"/>
<sequence length="110" mass="11667">MKRHPPLGIHIGRLVTRHPSRGPTAQALQIAEGTSLSLASRVAPLVGGWSQDPPRPTDPLTKSPHTAPPRGGSPRTPIHQITDGHHSRTGANSDIIPSPHSNSIERGCPK</sequence>
<reference evidence="2" key="1">
    <citation type="submission" date="2020-06" db="EMBL/GenBank/DDBJ databases">
        <authorList>
            <person name="Li T."/>
            <person name="Hu X."/>
            <person name="Zhang T."/>
            <person name="Song X."/>
            <person name="Zhang H."/>
            <person name="Dai N."/>
            <person name="Sheng W."/>
            <person name="Hou X."/>
            <person name="Wei L."/>
        </authorList>
    </citation>
    <scope>NUCLEOTIDE SEQUENCE</scope>
    <source>
        <strain evidence="2">G02</strain>
        <tissue evidence="2">Leaf</tissue>
    </source>
</reference>
<dbReference type="EMBL" id="JACGWJ010000003">
    <property type="protein sequence ID" value="KAL0431177.1"/>
    <property type="molecule type" value="Genomic_DNA"/>
</dbReference>
<protein>
    <submittedName>
        <fullName evidence="2">Uncharacterized protein</fullName>
    </submittedName>
</protein>
<accession>A0AAW2VSU9</accession>
<feature type="region of interest" description="Disordered" evidence="1">
    <location>
        <begin position="1"/>
        <end position="25"/>
    </location>
</feature>
<gene>
    <name evidence="2" type="ORF">Sradi_0743700</name>
</gene>